<dbReference type="HAMAP" id="MF_00073">
    <property type="entry name" value="NusB"/>
    <property type="match status" value="1"/>
</dbReference>
<keyword evidence="9" id="KW-1185">Reference proteome</keyword>
<dbReference type="GO" id="GO:0005829">
    <property type="term" value="C:cytosol"/>
    <property type="evidence" value="ECO:0007669"/>
    <property type="project" value="TreeGrafter"/>
</dbReference>
<dbReference type="PATRIC" id="fig|1218492.5.peg.798"/>
<keyword evidence="3 6" id="KW-0694">RNA-binding</keyword>
<evidence type="ECO:0000256" key="2">
    <source>
        <dbReference type="ARBA" id="ARBA00022814"/>
    </source>
</evidence>
<proteinExistence type="inferred from homology"/>
<sequence length="137" mass="15584">MTVTRHNVREMALQALFIASSHPDLAITAALQQVLHYWQVEQCPEYLTFLVTGVWDERTQLDQQLSQYLKTGWQIQRLSRIDLNILRLGLFEIKNSPAIPAKVAINEALELVNQYSTADAKKFINGVLSNFIPDSAE</sequence>
<dbReference type="SUPFAM" id="SSF48013">
    <property type="entry name" value="NusB-like"/>
    <property type="match status" value="1"/>
</dbReference>
<dbReference type="InterPro" id="IPR011605">
    <property type="entry name" value="NusB_fam"/>
</dbReference>
<comment type="caution">
    <text evidence="8">The sequence shown here is derived from an EMBL/GenBank/DDBJ whole genome shotgun (WGS) entry which is preliminary data.</text>
</comment>
<comment type="function">
    <text evidence="6">Involved in transcription antitermination. Required for transcription of ribosomal RNA (rRNA) genes. Binds specifically to the boxA antiterminator sequence of the ribosomal RNA (rrn) operons.</text>
</comment>
<evidence type="ECO:0000256" key="6">
    <source>
        <dbReference type="HAMAP-Rule" id="MF_00073"/>
    </source>
</evidence>
<dbReference type="AlphaFoldDB" id="A0A0F4LUL6"/>
<evidence type="ECO:0000256" key="4">
    <source>
        <dbReference type="ARBA" id="ARBA00023015"/>
    </source>
</evidence>
<dbReference type="InterPro" id="IPR035926">
    <property type="entry name" value="NusB-like_sf"/>
</dbReference>
<evidence type="ECO:0000256" key="3">
    <source>
        <dbReference type="ARBA" id="ARBA00022884"/>
    </source>
</evidence>
<dbReference type="NCBIfam" id="NF001223">
    <property type="entry name" value="PRK00202.1-1"/>
    <property type="match status" value="1"/>
</dbReference>
<evidence type="ECO:0000313" key="8">
    <source>
        <dbReference type="EMBL" id="KJY62447.1"/>
    </source>
</evidence>
<dbReference type="PANTHER" id="PTHR11078:SF3">
    <property type="entry name" value="ANTITERMINATION NUSB DOMAIN-CONTAINING PROTEIN"/>
    <property type="match status" value="1"/>
</dbReference>
<evidence type="ECO:0000256" key="1">
    <source>
        <dbReference type="ARBA" id="ARBA00005952"/>
    </source>
</evidence>
<evidence type="ECO:0000259" key="7">
    <source>
        <dbReference type="Pfam" id="PF01029"/>
    </source>
</evidence>
<organism evidence="8 9">
    <name type="scientific">Bombilactobacillus mellifer</name>
    <dbReference type="NCBI Taxonomy" id="1218492"/>
    <lineage>
        <taxon>Bacteria</taxon>
        <taxon>Bacillati</taxon>
        <taxon>Bacillota</taxon>
        <taxon>Bacilli</taxon>
        <taxon>Lactobacillales</taxon>
        <taxon>Lactobacillaceae</taxon>
        <taxon>Bombilactobacillus</taxon>
    </lineage>
</organism>
<dbReference type="Pfam" id="PF01029">
    <property type="entry name" value="NusB"/>
    <property type="match status" value="1"/>
</dbReference>
<dbReference type="EMBL" id="JXJQ01000006">
    <property type="protein sequence ID" value="KJY62447.1"/>
    <property type="molecule type" value="Genomic_DNA"/>
</dbReference>
<dbReference type="RefSeq" id="WP_245626286.1">
    <property type="nucleotide sequence ID" value="NZ_JAMBKR010000004.1"/>
</dbReference>
<dbReference type="STRING" id="1218492.JG30_06620"/>
<evidence type="ECO:0000313" key="9">
    <source>
        <dbReference type="Proteomes" id="UP000033558"/>
    </source>
</evidence>
<accession>A0A0F4LUL6</accession>
<dbReference type="HOGENOM" id="CLU_087843_3_2_9"/>
<keyword evidence="4 6" id="KW-0805">Transcription regulation</keyword>
<gene>
    <name evidence="6 8" type="primary">nusB</name>
    <name evidence="8" type="ORF">JG30_06620</name>
</gene>
<evidence type="ECO:0000256" key="5">
    <source>
        <dbReference type="ARBA" id="ARBA00023163"/>
    </source>
</evidence>
<dbReference type="NCBIfam" id="TIGR01951">
    <property type="entry name" value="nusB"/>
    <property type="match status" value="1"/>
</dbReference>
<dbReference type="Proteomes" id="UP000033558">
    <property type="component" value="Unassembled WGS sequence"/>
</dbReference>
<feature type="domain" description="NusB/RsmB/TIM44" evidence="7">
    <location>
        <begin position="6"/>
        <end position="132"/>
    </location>
</feature>
<dbReference type="GO" id="GO:0006353">
    <property type="term" value="P:DNA-templated transcription termination"/>
    <property type="evidence" value="ECO:0007669"/>
    <property type="project" value="UniProtKB-UniRule"/>
</dbReference>
<dbReference type="PANTHER" id="PTHR11078">
    <property type="entry name" value="N UTILIZATION SUBSTANCE PROTEIN B-RELATED"/>
    <property type="match status" value="1"/>
</dbReference>
<keyword evidence="2 6" id="KW-0889">Transcription antitermination</keyword>
<protein>
    <recommendedName>
        <fullName evidence="6">Transcription antitermination protein NusB</fullName>
    </recommendedName>
    <alternativeName>
        <fullName evidence="6">Antitermination factor NusB</fullName>
    </alternativeName>
</protein>
<dbReference type="GO" id="GO:0003723">
    <property type="term" value="F:RNA binding"/>
    <property type="evidence" value="ECO:0007669"/>
    <property type="project" value="UniProtKB-UniRule"/>
</dbReference>
<dbReference type="InterPro" id="IPR006027">
    <property type="entry name" value="NusB_RsmB_TIM44"/>
</dbReference>
<dbReference type="GO" id="GO:0031564">
    <property type="term" value="P:transcription antitermination"/>
    <property type="evidence" value="ECO:0007669"/>
    <property type="project" value="UniProtKB-KW"/>
</dbReference>
<comment type="similarity">
    <text evidence="1 6">Belongs to the NusB family.</text>
</comment>
<keyword evidence="5 6" id="KW-0804">Transcription</keyword>
<name>A0A0F4LUL6_9LACO</name>
<reference evidence="8 9" key="1">
    <citation type="submission" date="2015-01" db="EMBL/GenBank/DDBJ databases">
        <title>Comparative genomics of the lactic acid bacteria isolated from the honey bee gut.</title>
        <authorList>
            <person name="Ellegaard K.M."/>
            <person name="Tamarit D."/>
            <person name="Javelind E."/>
            <person name="Olofsson T."/>
            <person name="Andersson S.G."/>
            <person name="Vasquez A."/>
        </authorList>
    </citation>
    <scope>NUCLEOTIDE SEQUENCE [LARGE SCALE GENOMIC DNA]</scope>
    <source>
        <strain evidence="8 9">Bin4</strain>
    </source>
</reference>
<dbReference type="Gene3D" id="1.10.940.10">
    <property type="entry name" value="NusB-like"/>
    <property type="match status" value="1"/>
</dbReference>